<protein>
    <recommendedName>
        <fullName evidence="14">Mitochondrial carrier protein</fullName>
    </recommendedName>
</protein>
<organism evidence="12 13">
    <name type="scientific">Stylonychia lemnae</name>
    <name type="common">Ciliate</name>
    <dbReference type="NCBI Taxonomy" id="5949"/>
    <lineage>
        <taxon>Eukaryota</taxon>
        <taxon>Sar</taxon>
        <taxon>Alveolata</taxon>
        <taxon>Ciliophora</taxon>
        <taxon>Intramacronucleata</taxon>
        <taxon>Spirotrichea</taxon>
        <taxon>Stichotrichia</taxon>
        <taxon>Sporadotrichida</taxon>
        <taxon>Oxytrichidae</taxon>
        <taxon>Stylonychinae</taxon>
        <taxon>Stylonychia</taxon>
    </lineage>
</organism>
<dbReference type="Pfam" id="PF00153">
    <property type="entry name" value="Mito_carr"/>
    <property type="match status" value="2"/>
</dbReference>
<evidence type="ECO:0000256" key="11">
    <source>
        <dbReference type="RuleBase" id="RU000488"/>
    </source>
</evidence>
<dbReference type="Gene3D" id="1.50.40.10">
    <property type="entry name" value="Mitochondrial carrier domain"/>
    <property type="match status" value="1"/>
</dbReference>
<feature type="repeat" description="Solcar" evidence="10">
    <location>
        <begin position="159"/>
        <end position="239"/>
    </location>
</feature>
<keyword evidence="6" id="KW-0999">Mitochondrion inner membrane</keyword>
<dbReference type="Proteomes" id="UP000039865">
    <property type="component" value="Unassembled WGS sequence"/>
</dbReference>
<evidence type="ECO:0000256" key="4">
    <source>
        <dbReference type="ARBA" id="ARBA00022692"/>
    </source>
</evidence>
<proteinExistence type="inferred from homology"/>
<dbReference type="SUPFAM" id="SSF103506">
    <property type="entry name" value="Mitochondrial carrier"/>
    <property type="match status" value="1"/>
</dbReference>
<dbReference type="EMBL" id="CCKQ01006835">
    <property type="protein sequence ID" value="CDW78178.1"/>
    <property type="molecule type" value="Genomic_DNA"/>
</dbReference>
<dbReference type="GO" id="GO:0005743">
    <property type="term" value="C:mitochondrial inner membrane"/>
    <property type="evidence" value="ECO:0007669"/>
    <property type="project" value="UniProtKB-SubCell"/>
</dbReference>
<comment type="similarity">
    <text evidence="2 11">Belongs to the mitochondrial carrier (TC 2.A.29) family.</text>
</comment>
<evidence type="ECO:0000256" key="6">
    <source>
        <dbReference type="ARBA" id="ARBA00022792"/>
    </source>
</evidence>
<evidence type="ECO:0008006" key="14">
    <source>
        <dbReference type="Google" id="ProtNLM"/>
    </source>
</evidence>
<keyword evidence="7" id="KW-1133">Transmembrane helix</keyword>
<dbReference type="InParanoid" id="A0A078ABL9"/>
<keyword evidence="4 10" id="KW-0812">Transmembrane</keyword>
<evidence type="ECO:0000256" key="8">
    <source>
        <dbReference type="ARBA" id="ARBA00023128"/>
    </source>
</evidence>
<dbReference type="PROSITE" id="PS50920">
    <property type="entry name" value="SOLCAR"/>
    <property type="match status" value="2"/>
</dbReference>
<dbReference type="OrthoDB" id="434783at2759"/>
<keyword evidence="13" id="KW-1185">Reference proteome</keyword>
<dbReference type="InterPro" id="IPR023395">
    <property type="entry name" value="MCP_dom_sf"/>
</dbReference>
<evidence type="ECO:0000256" key="1">
    <source>
        <dbReference type="ARBA" id="ARBA00004448"/>
    </source>
</evidence>
<dbReference type="InterPro" id="IPR051752">
    <property type="entry name" value="Mito_2-oxodicarb_carrier"/>
</dbReference>
<evidence type="ECO:0000256" key="2">
    <source>
        <dbReference type="ARBA" id="ARBA00006375"/>
    </source>
</evidence>
<feature type="repeat" description="Solcar" evidence="10">
    <location>
        <begin position="1"/>
        <end position="49"/>
    </location>
</feature>
<keyword evidence="9 10" id="KW-0472">Membrane</keyword>
<sequence length="247" mass="28959">MLKNEFQVIRHIYQDKGMLGFYSGSTPNFYRMLLKNVYRYPLMITLPGFFQQNMPMLKDKWFAKFLTGTSIALVESLILCPFERFKVLFMTQSSSSRLGYLGYLKLYKNQLRGELFKGLTPLTARQAIAWISFLEADLMIKQLIKNQYSIKIDEVIPTRYLLVGSFAVALINTMCVMPFDAVKSFFQKIDPIANWSDAIKYIYKEAGIKGFFVGWRLRYSMYLLHAVFTVDLLEKLEHWSNQLYKNE</sequence>
<evidence type="ECO:0000313" key="12">
    <source>
        <dbReference type="EMBL" id="CDW78178.1"/>
    </source>
</evidence>
<dbReference type="AlphaFoldDB" id="A0A078ABL9"/>
<keyword evidence="3 11" id="KW-0813">Transport</keyword>
<evidence type="ECO:0000256" key="7">
    <source>
        <dbReference type="ARBA" id="ARBA00022989"/>
    </source>
</evidence>
<gene>
    <name evidence="12" type="primary">Contig13140.g14010</name>
    <name evidence="12" type="ORF">STYLEM_7151</name>
</gene>
<accession>A0A078ABL9</accession>
<keyword evidence="5" id="KW-0677">Repeat</keyword>
<evidence type="ECO:0000256" key="10">
    <source>
        <dbReference type="PROSITE-ProRule" id="PRU00282"/>
    </source>
</evidence>
<evidence type="ECO:0000313" key="13">
    <source>
        <dbReference type="Proteomes" id="UP000039865"/>
    </source>
</evidence>
<reference evidence="12 13" key="1">
    <citation type="submission" date="2014-06" db="EMBL/GenBank/DDBJ databases">
        <authorList>
            <person name="Swart Estienne"/>
        </authorList>
    </citation>
    <scope>NUCLEOTIDE SEQUENCE [LARGE SCALE GENOMIC DNA]</scope>
    <source>
        <strain evidence="12 13">130c</strain>
    </source>
</reference>
<comment type="subcellular location">
    <subcellularLocation>
        <location evidence="1">Mitochondrion inner membrane</location>
        <topology evidence="1">Multi-pass membrane protein</topology>
    </subcellularLocation>
</comment>
<dbReference type="OMA" id="RRWILTH"/>
<dbReference type="PANTHER" id="PTHR46356">
    <property type="entry name" value="MITOCHONDRIAL 2-OXODICARBOXYLATE CARRIER"/>
    <property type="match status" value="1"/>
</dbReference>
<evidence type="ECO:0000256" key="3">
    <source>
        <dbReference type="ARBA" id="ARBA00022448"/>
    </source>
</evidence>
<evidence type="ECO:0000256" key="5">
    <source>
        <dbReference type="ARBA" id="ARBA00022737"/>
    </source>
</evidence>
<dbReference type="PANTHER" id="PTHR46356:SF1">
    <property type="entry name" value="MITOCHONDRIAL 2-OXODICARBOXYLATE CARRIER"/>
    <property type="match status" value="1"/>
</dbReference>
<evidence type="ECO:0000256" key="9">
    <source>
        <dbReference type="ARBA" id="ARBA00023136"/>
    </source>
</evidence>
<name>A0A078ABL9_STYLE</name>
<keyword evidence="8" id="KW-0496">Mitochondrion</keyword>
<dbReference type="InterPro" id="IPR018108">
    <property type="entry name" value="MCP_transmembrane"/>
</dbReference>